<evidence type="ECO:0000256" key="1">
    <source>
        <dbReference type="SAM" id="MobiDB-lite"/>
    </source>
</evidence>
<reference evidence="2 3" key="1">
    <citation type="submission" date="2024-09" db="EMBL/GenBank/DDBJ databases">
        <title>Floridaenema gen nov. (Aerosakkonemataceae, Aerosakkonematales ord. nov., Cyanobacteria) from benthic tropical and subtropical fresh waters, with the description of four new species.</title>
        <authorList>
            <person name="Moretto J.A."/>
            <person name="Berthold D.E."/>
            <person name="Lefler F.W."/>
            <person name="Huang I.-S."/>
            <person name="Laughinghouse H. IV."/>
        </authorList>
    </citation>
    <scope>NUCLEOTIDE SEQUENCE [LARGE SCALE GENOMIC DNA]</scope>
    <source>
        <strain evidence="2 3">BLCC-F167</strain>
    </source>
</reference>
<evidence type="ECO:0000313" key="2">
    <source>
        <dbReference type="EMBL" id="MFB2834898.1"/>
    </source>
</evidence>
<dbReference type="Proteomes" id="UP001576780">
    <property type="component" value="Unassembled WGS sequence"/>
</dbReference>
<proteinExistence type="predicted"/>
<feature type="region of interest" description="Disordered" evidence="1">
    <location>
        <begin position="1"/>
        <end position="25"/>
    </location>
</feature>
<evidence type="ECO:0000313" key="3">
    <source>
        <dbReference type="Proteomes" id="UP001576780"/>
    </source>
</evidence>
<protein>
    <submittedName>
        <fullName evidence="2">Uncharacterized protein</fullName>
    </submittedName>
</protein>
<organism evidence="2 3">
    <name type="scientific">Floridaenema evergladense BLCC-F167</name>
    <dbReference type="NCBI Taxonomy" id="3153639"/>
    <lineage>
        <taxon>Bacteria</taxon>
        <taxon>Bacillati</taxon>
        <taxon>Cyanobacteriota</taxon>
        <taxon>Cyanophyceae</taxon>
        <taxon>Oscillatoriophycideae</taxon>
        <taxon>Aerosakkonematales</taxon>
        <taxon>Aerosakkonemataceae</taxon>
        <taxon>Floridanema</taxon>
        <taxon>Floridanema evergladense</taxon>
    </lineage>
</organism>
<comment type="caution">
    <text evidence="2">The sequence shown here is derived from an EMBL/GenBank/DDBJ whole genome shotgun (WGS) entry which is preliminary data.</text>
</comment>
<name>A0ABV4WIJ1_9CYAN</name>
<feature type="region of interest" description="Disordered" evidence="1">
    <location>
        <begin position="71"/>
        <end position="96"/>
    </location>
</feature>
<gene>
    <name evidence="2" type="ORF">ACE1CA_10235</name>
</gene>
<sequence>MPSSPAPYRGRVQAQGEDIEQHGGYSCSWAQDNPVSDREGLLFLAKIEAQCSDHQKELRKVPFAKARRFVKQASEQGGVGPEAQPPSFQDPKRDRRKYNSVRVDIEIISGLTFVPFQEPQ</sequence>
<keyword evidence="3" id="KW-1185">Reference proteome</keyword>
<accession>A0ABV4WIJ1</accession>
<dbReference type="EMBL" id="JBHFNT010000075">
    <property type="protein sequence ID" value="MFB2834898.1"/>
    <property type="molecule type" value="Genomic_DNA"/>
</dbReference>
<dbReference type="RefSeq" id="WP_413277327.1">
    <property type="nucleotide sequence ID" value="NZ_JBHFNT010000075.1"/>
</dbReference>